<organism evidence="1 2">
    <name type="scientific">Bursaphelenchus okinawaensis</name>
    <dbReference type="NCBI Taxonomy" id="465554"/>
    <lineage>
        <taxon>Eukaryota</taxon>
        <taxon>Metazoa</taxon>
        <taxon>Ecdysozoa</taxon>
        <taxon>Nematoda</taxon>
        <taxon>Chromadorea</taxon>
        <taxon>Rhabditida</taxon>
        <taxon>Tylenchina</taxon>
        <taxon>Tylenchomorpha</taxon>
        <taxon>Aphelenchoidea</taxon>
        <taxon>Aphelenchoididae</taxon>
        <taxon>Bursaphelenchus</taxon>
    </lineage>
</organism>
<dbReference type="PANTHER" id="PTHR31859:SF9">
    <property type="entry name" value="TETRATRICOPEPTIDE REPEAT PROTEIN 39B"/>
    <property type="match status" value="1"/>
</dbReference>
<dbReference type="Proteomes" id="UP000614601">
    <property type="component" value="Unassembled WGS sequence"/>
</dbReference>
<gene>
    <name evidence="1" type="ORF">BOKJ2_LOCUS4692</name>
</gene>
<dbReference type="EMBL" id="CAJFCW020000002">
    <property type="protein sequence ID" value="CAG9098058.1"/>
    <property type="molecule type" value="Genomic_DNA"/>
</dbReference>
<evidence type="ECO:0000313" key="2">
    <source>
        <dbReference type="Proteomes" id="UP000614601"/>
    </source>
</evidence>
<sequence length="67" mass="7547">MCCLSFTTCAHGTVPKAKAAMDLFLNNDFEQAQQKMKPLADKTMYHALGNSTILFLQAMMTCDRVWN</sequence>
<keyword evidence="2" id="KW-1185">Reference proteome</keyword>
<reference evidence="1" key="1">
    <citation type="submission" date="2020-09" db="EMBL/GenBank/DDBJ databases">
        <authorList>
            <person name="Kikuchi T."/>
        </authorList>
    </citation>
    <scope>NUCLEOTIDE SEQUENCE</scope>
    <source>
        <strain evidence="1">SH1</strain>
    </source>
</reference>
<dbReference type="OrthoDB" id="5858384at2759"/>
<dbReference type="InterPro" id="IPR019412">
    <property type="entry name" value="IML2/TPR_39"/>
</dbReference>
<comment type="caution">
    <text evidence="1">The sequence shown here is derived from an EMBL/GenBank/DDBJ whole genome shotgun (WGS) entry which is preliminary data.</text>
</comment>
<dbReference type="Pfam" id="PF10300">
    <property type="entry name" value="Iml2-TPR_39"/>
    <property type="match status" value="1"/>
</dbReference>
<name>A0A811KC34_9BILA</name>
<dbReference type="Proteomes" id="UP000783686">
    <property type="component" value="Unassembled WGS sequence"/>
</dbReference>
<dbReference type="PANTHER" id="PTHR31859">
    <property type="entry name" value="TETRATRICOPEPTIDE REPEAT PROTEIN 39 FAMILY MEMBER"/>
    <property type="match status" value="1"/>
</dbReference>
<dbReference type="AlphaFoldDB" id="A0A811KC34"/>
<evidence type="ECO:0000313" key="1">
    <source>
        <dbReference type="EMBL" id="CAD5212891.1"/>
    </source>
</evidence>
<dbReference type="EMBL" id="CAJFDH010000002">
    <property type="protein sequence ID" value="CAD5212891.1"/>
    <property type="molecule type" value="Genomic_DNA"/>
</dbReference>
<accession>A0A811KC34</accession>
<proteinExistence type="predicted"/>
<protein>
    <submittedName>
        <fullName evidence="1">Uncharacterized protein</fullName>
    </submittedName>
</protein>